<protein>
    <submittedName>
        <fullName evidence="1">Uncharacterized protein</fullName>
    </submittedName>
</protein>
<name>A0ABQ9I1T5_9NEOP</name>
<accession>A0ABQ9I1T5</accession>
<dbReference type="Proteomes" id="UP001159363">
    <property type="component" value="Chromosome 3"/>
</dbReference>
<dbReference type="EMBL" id="JARBHB010000003">
    <property type="protein sequence ID" value="KAJ8890331.1"/>
    <property type="molecule type" value="Genomic_DNA"/>
</dbReference>
<comment type="caution">
    <text evidence="1">The sequence shown here is derived from an EMBL/GenBank/DDBJ whole genome shotgun (WGS) entry which is preliminary data.</text>
</comment>
<reference evidence="1 2" key="1">
    <citation type="submission" date="2023-02" db="EMBL/GenBank/DDBJ databases">
        <title>LHISI_Scaffold_Assembly.</title>
        <authorList>
            <person name="Stuart O.P."/>
            <person name="Cleave R."/>
            <person name="Magrath M.J.L."/>
            <person name="Mikheyev A.S."/>
        </authorList>
    </citation>
    <scope>NUCLEOTIDE SEQUENCE [LARGE SCALE GENOMIC DNA]</scope>
    <source>
        <strain evidence="1">Daus_M_001</strain>
        <tissue evidence="1">Leg muscle</tissue>
    </source>
</reference>
<evidence type="ECO:0000313" key="2">
    <source>
        <dbReference type="Proteomes" id="UP001159363"/>
    </source>
</evidence>
<keyword evidence="2" id="KW-1185">Reference proteome</keyword>
<gene>
    <name evidence="1" type="ORF">PR048_009839</name>
</gene>
<organism evidence="1 2">
    <name type="scientific">Dryococelus australis</name>
    <dbReference type="NCBI Taxonomy" id="614101"/>
    <lineage>
        <taxon>Eukaryota</taxon>
        <taxon>Metazoa</taxon>
        <taxon>Ecdysozoa</taxon>
        <taxon>Arthropoda</taxon>
        <taxon>Hexapoda</taxon>
        <taxon>Insecta</taxon>
        <taxon>Pterygota</taxon>
        <taxon>Neoptera</taxon>
        <taxon>Polyneoptera</taxon>
        <taxon>Phasmatodea</taxon>
        <taxon>Verophasmatodea</taxon>
        <taxon>Anareolatae</taxon>
        <taxon>Phasmatidae</taxon>
        <taxon>Eurycanthinae</taxon>
        <taxon>Dryococelus</taxon>
    </lineage>
</organism>
<evidence type="ECO:0000313" key="1">
    <source>
        <dbReference type="EMBL" id="KAJ8890331.1"/>
    </source>
</evidence>
<proteinExistence type="predicted"/>
<sequence length="129" mass="14667">MQVVISCSLSQIVLHLHSIYAKLKINNGSNRFVTDGYFTTNAPRSSGRESGVKGLCRTNFNDDNEKHQWPYTGPFKCLLKIREILWHIFLYNRAARSWFSAHNPFPVIYEIMSISSGVIGSEQVDSSIL</sequence>